<evidence type="ECO:0000313" key="4">
    <source>
        <dbReference type="Proteomes" id="UP001634394"/>
    </source>
</evidence>
<keyword evidence="1" id="KW-0812">Transmembrane</keyword>
<dbReference type="EMBL" id="JBJQND010000001">
    <property type="protein sequence ID" value="KAL3889652.1"/>
    <property type="molecule type" value="Genomic_DNA"/>
</dbReference>
<organism evidence="3 4">
    <name type="scientific">Sinanodonta woodiana</name>
    <name type="common">Chinese pond mussel</name>
    <name type="synonym">Anodonta woodiana</name>
    <dbReference type="NCBI Taxonomy" id="1069815"/>
    <lineage>
        <taxon>Eukaryota</taxon>
        <taxon>Metazoa</taxon>
        <taxon>Spiralia</taxon>
        <taxon>Lophotrochozoa</taxon>
        <taxon>Mollusca</taxon>
        <taxon>Bivalvia</taxon>
        <taxon>Autobranchia</taxon>
        <taxon>Heteroconchia</taxon>
        <taxon>Palaeoheterodonta</taxon>
        <taxon>Unionida</taxon>
        <taxon>Unionoidea</taxon>
        <taxon>Unionidae</taxon>
        <taxon>Unioninae</taxon>
        <taxon>Sinanodonta</taxon>
    </lineage>
</organism>
<feature type="transmembrane region" description="Helical" evidence="1">
    <location>
        <begin position="354"/>
        <end position="379"/>
    </location>
</feature>
<sequence length="444" mass="49847">MLSIFQHVLSILLLIFCIVIVNWVLSTNQDQSHMTPVEWYGYSACVILYLLRSIPYLSVPFAVTNILGFVTMNLWPTAPKLQVSKTKIPFLCFRIVTRGLFPDLVKSNVKKNIEVCYKAGLDNFKFEVVTDNPINLPKSALIRELVIPETYVTRNNSLFKARALQYCLQSEINILSDDDWLVHLDEETILTESSVIGLANFAGQELGSIGQGVITYANEEVVNWWTTLVDSVRVSVDFGVMRFCLRKLNCPAFGFKGSYIIVKVSVEKKIGFDFGPSGSIAEDVVFALTAPFTLVDYIKQRKRWFVGHMYTLLSSEIPLKCKLWLIPTDLGWLLMFGNILNFPASFVFPIPMPLALNIIAGSMGGLMIFLFIFGSIKSISIRKYGIFRKVLFILWTVLCIPLAACLDALASLYGVIIRDSGGFHIVAKEFKPPASFPKTNDSIV</sequence>
<dbReference type="InterPro" id="IPR027389">
    <property type="entry name" value="B_mannosylTrfase_Bre-3/Egh"/>
</dbReference>
<feature type="transmembrane region" description="Helical" evidence="1">
    <location>
        <begin position="330"/>
        <end position="348"/>
    </location>
</feature>
<feature type="transmembrane region" description="Helical" evidence="1">
    <location>
        <begin position="391"/>
        <end position="416"/>
    </location>
</feature>
<dbReference type="PANTHER" id="PTHR16779">
    <property type="entry name" value="BETA-1,4-MANNOSYLTRANSFERASE EGH"/>
    <property type="match status" value="1"/>
</dbReference>
<dbReference type="Proteomes" id="UP001634394">
    <property type="component" value="Unassembled WGS sequence"/>
</dbReference>
<keyword evidence="1" id="KW-1133">Transmembrane helix</keyword>
<proteinExistence type="predicted"/>
<dbReference type="PANTHER" id="PTHR16779:SF1">
    <property type="entry name" value="BETA-1,4-MANNOSYLTRANSFERASE EGH"/>
    <property type="match status" value="1"/>
</dbReference>
<comment type="caution">
    <text evidence="3">The sequence shown here is derived from an EMBL/GenBank/DDBJ whole genome shotgun (WGS) entry which is preliminary data.</text>
</comment>
<accession>A0ABD3XTW0</accession>
<reference evidence="3 4" key="1">
    <citation type="submission" date="2024-11" db="EMBL/GenBank/DDBJ databases">
        <title>Chromosome-level genome assembly of the freshwater bivalve Anodonta woodiana.</title>
        <authorList>
            <person name="Chen X."/>
        </authorList>
    </citation>
    <scope>NUCLEOTIDE SEQUENCE [LARGE SCALE GENOMIC DNA]</scope>
    <source>
        <strain evidence="3">MN2024</strain>
        <tissue evidence="3">Gills</tissue>
    </source>
</reference>
<dbReference type="InterPro" id="IPR029044">
    <property type="entry name" value="Nucleotide-diphossugar_trans"/>
</dbReference>
<keyword evidence="4" id="KW-1185">Reference proteome</keyword>
<dbReference type="SUPFAM" id="SSF53448">
    <property type="entry name" value="Nucleotide-diphospho-sugar transferases"/>
    <property type="match status" value="1"/>
</dbReference>
<evidence type="ECO:0000259" key="2">
    <source>
        <dbReference type="Pfam" id="PF13632"/>
    </source>
</evidence>
<keyword evidence="1" id="KW-0472">Membrane</keyword>
<evidence type="ECO:0000256" key="1">
    <source>
        <dbReference type="SAM" id="Phobius"/>
    </source>
</evidence>
<feature type="transmembrane region" description="Helical" evidence="1">
    <location>
        <begin position="6"/>
        <end position="25"/>
    </location>
</feature>
<protein>
    <recommendedName>
        <fullName evidence="2">Glycosyltransferase 2-like domain-containing protein</fullName>
    </recommendedName>
</protein>
<dbReference type="InterPro" id="IPR001173">
    <property type="entry name" value="Glyco_trans_2-like"/>
</dbReference>
<feature type="domain" description="Glycosyltransferase 2-like" evidence="2">
    <location>
        <begin position="180"/>
        <end position="288"/>
    </location>
</feature>
<name>A0ABD3XTW0_SINWO</name>
<dbReference type="Pfam" id="PF13632">
    <property type="entry name" value="Glyco_trans_2_3"/>
    <property type="match status" value="1"/>
</dbReference>
<gene>
    <name evidence="3" type="ORF">ACJMK2_001986</name>
</gene>
<dbReference type="AlphaFoldDB" id="A0ABD3XTW0"/>
<evidence type="ECO:0000313" key="3">
    <source>
        <dbReference type="EMBL" id="KAL3889652.1"/>
    </source>
</evidence>